<evidence type="ECO:0000256" key="1">
    <source>
        <dbReference type="SAM" id="MobiDB-lite"/>
    </source>
</evidence>
<feature type="transmembrane region" description="Helical" evidence="2">
    <location>
        <begin position="55"/>
        <end position="76"/>
    </location>
</feature>
<feature type="region of interest" description="Disordered" evidence="1">
    <location>
        <begin position="1"/>
        <end position="40"/>
    </location>
</feature>
<protein>
    <submittedName>
        <fullName evidence="3">Uncharacterized protein</fullName>
    </submittedName>
</protein>
<sequence length="201" mass="22020">MADRLAGLVLPDATPVENPADDAPPEKPKEKHRRPDRAPAAGLFDTVSRFRRGDWLLAAGGIALAGICAVFPWYIFFNQEQFGVRPLAFSGSQQPDALSGLAPHQPLGLDAMPQLDFAPTATVPETPVQANLSEQPFPGDRRPFRFIHAENGRGIIEDEDGFWIVQKGSLLPDGSRMVGIEQRSQNWVLVTSTQTEIPLSR</sequence>
<evidence type="ECO:0000313" key="3">
    <source>
        <dbReference type="EMBL" id="ABG61703.1"/>
    </source>
</evidence>
<dbReference type="eggNOG" id="ENOG5033K4I">
    <property type="taxonomic scope" value="Bacteria"/>
</dbReference>
<reference evidence="3" key="1">
    <citation type="submission" date="2006-06" db="EMBL/GenBank/DDBJ databases">
        <title>Complete sequence of chromosome of Chelativorans sp. BNC1.</title>
        <authorList>
            <consortium name="US DOE Joint Genome Institute"/>
            <person name="Copeland A."/>
            <person name="Lucas S."/>
            <person name="Lapidus A."/>
            <person name="Barry K."/>
            <person name="Detter J.C."/>
            <person name="Glavina del Rio T."/>
            <person name="Hammon N."/>
            <person name="Israni S."/>
            <person name="Dalin E."/>
            <person name="Tice H."/>
            <person name="Pitluck S."/>
            <person name="Chertkov O."/>
            <person name="Brettin T."/>
            <person name="Bruce D."/>
            <person name="Han C."/>
            <person name="Tapia R."/>
            <person name="Gilna P."/>
            <person name="Schmutz J."/>
            <person name="Larimer F."/>
            <person name="Land M."/>
            <person name="Hauser L."/>
            <person name="Kyrpides N."/>
            <person name="Mikhailova N."/>
            <person name="Richardson P."/>
        </authorList>
    </citation>
    <scope>NUCLEOTIDE SEQUENCE</scope>
    <source>
        <strain evidence="3">BNC1</strain>
    </source>
</reference>
<organism evidence="3">
    <name type="scientific">Chelativorans sp. (strain BNC1)</name>
    <dbReference type="NCBI Taxonomy" id="266779"/>
    <lineage>
        <taxon>Bacteria</taxon>
        <taxon>Pseudomonadati</taxon>
        <taxon>Pseudomonadota</taxon>
        <taxon>Alphaproteobacteria</taxon>
        <taxon>Hyphomicrobiales</taxon>
        <taxon>Phyllobacteriaceae</taxon>
        <taxon>Chelativorans</taxon>
    </lineage>
</organism>
<keyword evidence="2" id="KW-0472">Membrane</keyword>
<dbReference type="OrthoDB" id="7926359at2"/>
<accession>Q11LM2</accession>
<dbReference type="AlphaFoldDB" id="Q11LM2"/>
<proteinExistence type="predicted"/>
<dbReference type="KEGG" id="mes:Meso_0299"/>
<keyword evidence="2" id="KW-1133">Transmembrane helix</keyword>
<evidence type="ECO:0000256" key="2">
    <source>
        <dbReference type="SAM" id="Phobius"/>
    </source>
</evidence>
<dbReference type="EMBL" id="CP000390">
    <property type="protein sequence ID" value="ABG61703.1"/>
    <property type="molecule type" value="Genomic_DNA"/>
</dbReference>
<keyword evidence="2" id="KW-0812">Transmembrane</keyword>
<gene>
    <name evidence="3" type="ordered locus">Meso_0299</name>
</gene>
<dbReference type="STRING" id="266779.Meso_0299"/>
<name>Q11LM2_CHESB</name>
<dbReference type="HOGENOM" id="CLU_128200_0_0_5"/>